<dbReference type="EMBL" id="JAHRHJ020001668">
    <property type="protein sequence ID" value="KAH9293120.1"/>
    <property type="molecule type" value="Genomic_DNA"/>
</dbReference>
<proteinExistence type="predicted"/>
<evidence type="ECO:0000256" key="1">
    <source>
        <dbReference type="SAM" id="Phobius"/>
    </source>
</evidence>
<evidence type="ECO:0000313" key="2">
    <source>
        <dbReference type="EMBL" id="KAH9293120.1"/>
    </source>
</evidence>
<protein>
    <submittedName>
        <fullName evidence="2">Uncharacterized protein</fullName>
    </submittedName>
</protein>
<gene>
    <name evidence="2" type="ORF">KI387_041676</name>
</gene>
<feature type="transmembrane region" description="Helical" evidence="1">
    <location>
        <begin position="136"/>
        <end position="155"/>
    </location>
</feature>
<keyword evidence="3" id="KW-1185">Reference proteome</keyword>
<feature type="non-terminal residue" evidence="2">
    <location>
        <position position="1"/>
    </location>
</feature>
<accession>A0AA38C2Y5</accession>
<sequence>MHHISNGNHGIALFSSALNQLVSNTSTVEEMDMGLLCTLSLKQADLYPCAAGGGLFLFVDWNSGPDSPMWYLILLAKQHRVLPDFPVEHGWRAGTAVELIAETDHFKINGPLSPSKATDPTAGISCSDSHPWRSTVFTGAPCTVLIPLVVIWVAMTLPL</sequence>
<keyword evidence="1" id="KW-0472">Membrane</keyword>
<organism evidence="2 3">
    <name type="scientific">Taxus chinensis</name>
    <name type="common">Chinese yew</name>
    <name type="synonym">Taxus wallichiana var. chinensis</name>
    <dbReference type="NCBI Taxonomy" id="29808"/>
    <lineage>
        <taxon>Eukaryota</taxon>
        <taxon>Viridiplantae</taxon>
        <taxon>Streptophyta</taxon>
        <taxon>Embryophyta</taxon>
        <taxon>Tracheophyta</taxon>
        <taxon>Spermatophyta</taxon>
        <taxon>Pinopsida</taxon>
        <taxon>Pinidae</taxon>
        <taxon>Conifers II</taxon>
        <taxon>Cupressales</taxon>
        <taxon>Taxaceae</taxon>
        <taxon>Taxus</taxon>
    </lineage>
</organism>
<keyword evidence="1" id="KW-0812">Transmembrane</keyword>
<dbReference type="AlphaFoldDB" id="A0AA38C2Y5"/>
<evidence type="ECO:0000313" key="3">
    <source>
        <dbReference type="Proteomes" id="UP000824469"/>
    </source>
</evidence>
<reference evidence="2 3" key="1">
    <citation type="journal article" date="2021" name="Nat. Plants">
        <title>The Taxus genome provides insights into paclitaxel biosynthesis.</title>
        <authorList>
            <person name="Xiong X."/>
            <person name="Gou J."/>
            <person name="Liao Q."/>
            <person name="Li Y."/>
            <person name="Zhou Q."/>
            <person name="Bi G."/>
            <person name="Li C."/>
            <person name="Du R."/>
            <person name="Wang X."/>
            <person name="Sun T."/>
            <person name="Guo L."/>
            <person name="Liang H."/>
            <person name="Lu P."/>
            <person name="Wu Y."/>
            <person name="Zhang Z."/>
            <person name="Ro D.K."/>
            <person name="Shang Y."/>
            <person name="Huang S."/>
            <person name="Yan J."/>
        </authorList>
    </citation>
    <scope>NUCLEOTIDE SEQUENCE [LARGE SCALE GENOMIC DNA]</scope>
    <source>
        <strain evidence="2">Ta-2019</strain>
    </source>
</reference>
<dbReference type="Proteomes" id="UP000824469">
    <property type="component" value="Unassembled WGS sequence"/>
</dbReference>
<keyword evidence="1" id="KW-1133">Transmembrane helix</keyword>
<name>A0AA38C2Y5_TAXCH</name>
<comment type="caution">
    <text evidence="2">The sequence shown here is derived from an EMBL/GenBank/DDBJ whole genome shotgun (WGS) entry which is preliminary data.</text>
</comment>